<evidence type="ECO:0000313" key="2">
    <source>
        <dbReference type="Proteomes" id="UP001396334"/>
    </source>
</evidence>
<protein>
    <submittedName>
        <fullName evidence="1">Uncharacterized protein</fullName>
    </submittedName>
</protein>
<comment type="caution">
    <text evidence="1">The sequence shown here is derived from an EMBL/GenBank/DDBJ whole genome shotgun (WGS) entry which is preliminary data.</text>
</comment>
<proteinExistence type="predicted"/>
<dbReference type="EMBL" id="JBBPBN010000336">
    <property type="protein sequence ID" value="KAK8488829.1"/>
    <property type="molecule type" value="Genomic_DNA"/>
</dbReference>
<evidence type="ECO:0000313" key="1">
    <source>
        <dbReference type="EMBL" id="KAK8488829.1"/>
    </source>
</evidence>
<dbReference type="Proteomes" id="UP001396334">
    <property type="component" value="Unassembled WGS sequence"/>
</dbReference>
<gene>
    <name evidence="1" type="ORF">V6N11_025343</name>
</gene>
<accession>A0ABR2A718</accession>
<organism evidence="1 2">
    <name type="scientific">Hibiscus sabdariffa</name>
    <name type="common">roselle</name>
    <dbReference type="NCBI Taxonomy" id="183260"/>
    <lineage>
        <taxon>Eukaryota</taxon>
        <taxon>Viridiplantae</taxon>
        <taxon>Streptophyta</taxon>
        <taxon>Embryophyta</taxon>
        <taxon>Tracheophyta</taxon>
        <taxon>Spermatophyta</taxon>
        <taxon>Magnoliopsida</taxon>
        <taxon>eudicotyledons</taxon>
        <taxon>Gunneridae</taxon>
        <taxon>Pentapetalae</taxon>
        <taxon>rosids</taxon>
        <taxon>malvids</taxon>
        <taxon>Malvales</taxon>
        <taxon>Malvaceae</taxon>
        <taxon>Malvoideae</taxon>
        <taxon>Hibiscus</taxon>
    </lineage>
</organism>
<keyword evidence="2" id="KW-1185">Reference proteome</keyword>
<name>A0ABR2A718_9ROSI</name>
<sequence length="79" mass="8424">MKTQTDPTPFFASASTDSGGSSSYATQTLVRSAPAQNRPNQGANPHTEISRSQAISTSSPKAWALVHPFPFVINFMGQL</sequence>
<reference evidence="1 2" key="1">
    <citation type="journal article" date="2024" name="G3 (Bethesda)">
        <title>Genome assembly of Hibiscus sabdariffa L. provides insights into metabolisms of medicinal natural products.</title>
        <authorList>
            <person name="Kim T."/>
        </authorList>
    </citation>
    <scope>NUCLEOTIDE SEQUENCE [LARGE SCALE GENOMIC DNA]</scope>
    <source>
        <strain evidence="1">TK-2024</strain>
        <tissue evidence="1">Old leaves</tissue>
    </source>
</reference>